<reference evidence="1" key="2">
    <citation type="submission" date="2020-11" db="EMBL/GenBank/DDBJ databases">
        <authorList>
            <person name="McCartney M.A."/>
            <person name="Auch B."/>
            <person name="Kono T."/>
            <person name="Mallez S."/>
            <person name="Becker A."/>
            <person name="Gohl D.M."/>
            <person name="Silverstein K.A.T."/>
            <person name="Koren S."/>
            <person name="Bechman K.B."/>
            <person name="Herman A."/>
            <person name="Abrahante J.E."/>
            <person name="Garbe J."/>
        </authorList>
    </citation>
    <scope>NUCLEOTIDE SEQUENCE</scope>
    <source>
        <strain evidence="1">Duluth1</strain>
        <tissue evidence="1">Whole animal</tissue>
    </source>
</reference>
<accession>A0A9D4DRX5</accession>
<sequence>MTVFITTPTLWFEALRIAITVRGATVENKNTTETSARHIVAFIAARRVRTKALFMVSVGATRVALRIFGTMSR</sequence>
<dbReference type="EMBL" id="JAIWYP010000010">
    <property type="protein sequence ID" value="KAH3753706.1"/>
    <property type="molecule type" value="Genomic_DNA"/>
</dbReference>
<gene>
    <name evidence="1" type="ORF">DPMN_188349</name>
</gene>
<comment type="caution">
    <text evidence="1">The sequence shown here is derived from an EMBL/GenBank/DDBJ whole genome shotgun (WGS) entry which is preliminary data.</text>
</comment>
<dbReference type="AlphaFoldDB" id="A0A9D4DRX5"/>
<organism evidence="1 2">
    <name type="scientific">Dreissena polymorpha</name>
    <name type="common">Zebra mussel</name>
    <name type="synonym">Mytilus polymorpha</name>
    <dbReference type="NCBI Taxonomy" id="45954"/>
    <lineage>
        <taxon>Eukaryota</taxon>
        <taxon>Metazoa</taxon>
        <taxon>Spiralia</taxon>
        <taxon>Lophotrochozoa</taxon>
        <taxon>Mollusca</taxon>
        <taxon>Bivalvia</taxon>
        <taxon>Autobranchia</taxon>
        <taxon>Heteroconchia</taxon>
        <taxon>Euheterodonta</taxon>
        <taxon>Imparidentia</taxon>
        <taxon>Neoheterodontei</taxon>
        <taxon>Myida</taxon>
        <taxon>Dreissenoidea</taxon>
        <taxon>Dreissenidae</taxon>
        <taxon>Dreissena</taxon>
    </lineage>
</organism>
<evidence type="ECO:0000313" key="1">
    <source>
        <dbReference type="EMBL" id="KAH3753706.1"/>
    </source>
</evidence>
<protein>
    <submittedName>
        <fullName evidence="1">Uncharacterized protein</fullName>
    </submittedName>
</protein>
<dbReference type="Proteomes" id="UP000828390">
    <property type="component" value="Unassembled WGS sequence"/>
</dbReference>
<reference evidence="1" key="1">
    <citation type="journal article" date="2019" name="bioRxiv">
        <title>The Genome of the Zebra Mussel, Dreissena polymorpha: A Resource for Invasive Species Research.</title>
        <authorList>
            <person name="McCartney M.A."/>
            <person name="Auch B."/>
            <person name="Kono T."/>
            <person name="Mallez S."/>
            <person name="Zhang Y."/>
            <person name="Obille A."/>
            <person name="Becker A."/>
            <person name="Abrahante J.E."/>
            <person name="Garbe J."/>
            <person name="Badalamenti J.P."/>
            <person name="Herman A."/>
            <person name="Mangelson H."/>
            <person name="Liachko I."/>
            <person name="Sullivan S."/>
            <person name="Sone E.D."/>
            <person name="Koren S."/>
            <person name="Silverstein K.A.T."/>
            <person name="Beckman K.B."/>
            <person name="Gohl D.M."/>
        </authorList>
    </citation>
    <scope>NUCLEOTIDE SEQUENCE</scope>
    <source>
        <strain evidence="1">Duluth1</strain>
        <tissue evidence="1">Whole animal</tissue>
    </source>
</reference>
<evidence type="ECO:0000313" key="2">
    <source>
        <dbReference type="Proteomes" id="UP000828390"/>
    </source>
</evidence>
<proteinExistence type="predicted"/>
<keyword evidence="2" id="KW-1185">Reference proteome</keyword>
<name>A0A9D4DRX5_DREPO</name>